<dbReference type="EMBL" id="CP113864">
    <property type="protein sequence ID" value="WAM32581.1"/>
    <property type="molecule type" value="Genomic_DNA"/>
</dbReference>
<accession>A0ABY7BNI0</accession>
<gene>
    <name evidence="1" type="ORF">OTJ99_001156</name>
</gene>
<reference evidence="1" key="1">
    <citation type="submission" date="2022-12" db="EMBL/GenBank/DDBJ databases">
        <authorList>
            <person name="Bing R.G."/>
            <person name="Willard D.J."/>
            <person name="Manesh M.J.H."/>
            <person name="Laemthong T."/>
            <person name="Crosby J.R."/>
            <person name="Kelly R.M."/>
        </authorList>
    </citation>
    <scope>NUCLEOTIDE SEQUENCE</scope>
    <source>
        <strain evidence="1">DSM 8991</strain>
    </source>
</reference>
<dbReference type="Proteomes" id="UP001164745">
    <property type="component" value="Chromosome"/>
</dbReference>
<evidence type="ECO:0000313" key="2">
    <source>
        <dbReference type="Proteomes" id="UP001164745"/>
    </source>
</evidence>
<organism evidence="1 2">
    <name type="scientific">Caldicellulosiruptor naganoensis</name>
    <dbReference type="NCBI Taxonomy" id="29324"/>
    <lineage>
        <taxon>Bacteria</taxon>
        <taxon>Bacillati</taxon>
        <taxon>Bacillota</taxon>
        <taxon>Bacillota incertae sedis</taxon>
        <taxon>Caldicellulosiruptorales</taxon>
        <taxon>Caldicellulosiruptoraceae</taxon>
        <taxon>Caldicellulosiruptor</taxon>
    </lineage>
</organism>
<protein>
    <submittedName>
        <fullName evidence="1">Uncharacterized protein</fullName>
    </submittedName>
</protein>
<dbReference type="RefSeq" id="WP_045164894.1">
    <property type="nucleotide sequence ID" value="NZ_CP113864.1"/>
</dbReference>
<name>A0ABY7BNI0_9FIRM</name>
<proteinExistence type="predicted"/>
<keyword evidence="2" id="KW-1185">Reference proteome</keyword>
<sequence length="90" mass="10194">MNLKGKRKRFQVSKKTQCVILPGLSYIKHIELEDKLTKMKSELEGLNIVEGDGETGIANSEVSYFYVKEAIKRFEDLFSILKVTCGTSYG</sequence>
<evidence type="ECO:0000313" key="1">
    <source>
        <dbReference type="EMBL" id="WAM32581.1"/>
    </source>
</evidence>